<proteinExistence type="predicted"/>
<keyword evidence="5" id="KW-1185">Reference proteome</keyword>
<accession>V4AR99</accession>
<dbReference type="Pfam" id="PF01562">
    <property type="entry name" value="Pep_M12B_propep"/>
    <property type="match status" value="1"/>
</dbReference>
<evidence type="ECO:0000256" key="1">
    <source>
        <dbReference type="ARBA" id="ARBA00023157"/>
    </source>
</evidence>
<evidence type="ECO:0000259" key="3">
    <source>
        <dbReference type="Pfam" id="PF01562"/>
    </source>
</evidence>
<evidence type="ECO:0000313" key="5">
    <source>
        <dbReference type="Proteomes" id="UP000030746"/>
    </source>
</evidence>
<organism evidence="4 5">
    <name type="scientific">Lottia gigantea</name>
    <name type="common">Giant owl limpet</name>
    <dbReference type="NCBI Taxonomy" id="225164"/>
    <lineage>
        <taxon>Eukaryota</taxon>
        <taxon>Metazoa</taxon>
        <taxon>Spiralia</taxon>
        <taxon>Lophotrochozoa</taxon>
        <taxon>Mollusca</taxon>
        <taxon>Gastropoda</taxon>
        <taxon>Patellogastropoda</taxon>
        <taxon>Lottioidea</taxon>
        <taxon>Lottiidae</taxon>
        <taxon>Lottia</taxon>
    </lineage>
</organism>
<dbReference type="RefSeq" id="XP_009053079.1">
    <property type="nucleotide sequence ID" value="XM_009054831.1"/>
</dbReference>
<reference evidence="4 5" key="1">
    <citation type="journal article" date="2013" name="Nature">
        <title>Insights into bilaterian evolution from three spiralian genomes.</title>
        <authorList>
            <person name="Simakov O."/>
            <person name="Marletaz F."/>
            <person name="Cho S.J."/>
            <person name="Edsinger-Gonzales E."/>
            <person name="Havlak P."/>
            <person name="Hellsten U."/>
            <person name="Kuo D.H."/>
            <person name="Larsson T."/>
            <person name="Lv J."/>
            <person name="Arendt D."/>
            <person name="Savage R."/>
            <person name="Osoegawa K."/>
            <person name="de Jong P."/>
            <person name="Grimwood J."/>
            <person name="Chapman J.A."/>
            <person name="Shapiro H."/>
            <person name="Aerts A."/>
            <person name="Otillar R.P."/>
            <person name="Terry A.Y."/>
            <person name="Boore J.L."/>
            <person name="Grigoriev I.V."/>
            <person name="Lindberg D.R."/>
            <person name="Seaver E.C."/>
            <person name="Weisblat D.A."/>
            <person name="Putnam N.H."/>
            <person name="Rokhsar D.S."/>
        </authorList>
    </citation>
    <scope>NUCLEOTIDE SEQUENCE [LARGE SCALE GENOMIC DNA]</scope>
</reference>
<dbReference type="EMBL" id="KB201523">
    <property type="protein sequence ID" value="ESO96231.1"/>
    <property type="molecule type" value="Genomic_DNA"/>
</dbReference>
<sequence length="178" mass="19936">MPLCRALVGLWCILMALPRTLSLSSRDSLGRETGQASKEYFDSFYVERVVELVPRSMSKRSVNSNQNSWFNEKEKLIINGLGKKFVLILSRSKEFIAPGFVVQRMTDNTTFIEEFKDGGIYSKCFYSGTVHDNIHSVATLSLCGALSKLPLHIVCIGGAIARNLSNSIYHEMYLSRGT</sequence>
<gene>
    <name evidence="4" type="ORF">LOTGIDRAFT_174942</name>
</gene>
<dbReference type="AlphaFoldDB" id="V4AR99"/>
<keyword evidence="2" id="KW-0732">Signal</keyword>
<dbReference type="GeneID" id="20242933"/>
<dbReference type="OrthoDB" id="6159772at2759"/>
<dbReference type="CTD" id="20242933"/>
<dbReference type="HOGENOM" id="CLU_1512314_0_0_1"/>
<name>V4AR99_LOTGI</name>
<feature type="signal peptide" evidence="2">
    <location>
        <begin position="1"/>
        <end position="22"/>
    </location>
</feature>
<feature type="chain" id="PRO_5004717081" description="Peptidase M12B propeptide domain-containing protein" evidence="2">
    <location>
        <begin position="23"/>
        <end position="178"/>
    </location>
</feature>
<keyword evidence="1" id="KW-1015">Disulfide bond</keyword>
<dbReference type="Proteomes" id="UP000030746">
    <property type="component" value="Unassembled WGS sequence"/>
</dbReference>
<evidence type="ECO:0000256" key="2">
    <source>
        <dbReference type="SAM" id="SignalP"/>
    </source>
</evidence>
<evidence type="ECO:0000313" key="4">
    <source>
        <dbReference type="EMBL" id="ESO96231.1"/>
    </source>
</evidence>
<dbReference type="InterPro" id="IPR002870">
    <property type="entry name" value="Peptidase_M12B_N"/>
</dbReference>
<feature type="domain" description="Peptidase M12B propeptide" evidence="3">
    <location>
        <begin position="53"/>
        <end position="130"/>
    </location>
</feature>
<protein>
    <recommendedName>
        <fullName evidence="3">Peptidase M12B propeptide domain-containing protein</fullName>
    </recommendedName>
</protein>
<dbReference type="KEGG" id="lgi:LOTGIDRAFT_174942"/>